<feature type="domain" description="Anti-sigma-28 factor FlgM C-terminal" evidence="7">
    <location>
        <begin position="31"/>
        <end position="84"/>
    </location>
</feature>
<keyword evidence="3" id="KW-0678">Repressor</keyword>
<evidence type="ECO:0000256" key="6">
    <source>
        <dbReference type="ARBA" id="ARBA00023163"/>
    </source>
</evidence>
<proteinExistence type="inferred from homology"/>
<keyword evidence="5" id="KW-0805">Transcription regulation</keyword>
<dbReference type="InterPro" id="IPR035890">
    <property type="entry name" value="Anti-sigma-28_factor_FlgM_sf"/>
</dbReference>
<keyword evidence="6" id="KW-0804">Transcription</keyword>
<dbReference type="InterPro" id="IPR007412">
    <property type="entry name" value="FlgM"/>
</dbReference>
<dbReference type="Pfam" id="PF04316">
    <property type="entry name" value="FlgM"/>
    <property type="match status" value="1"/>
</dbReference>
<dbReference type="STRING" id="1121322.SAMN02745136_05043"/>
<comment type="similarity">
    <text evidence="1">Belongs to the FlgM family.</text>
</comment>
<keyword evidence="9" id="KW-1185">Reference proteome</keyword>
<evidence type="ECO:0000256" key="1">
    <source>
        <dbReference type="ARBA" id="ARBA00005322"/>
    </source>
</evidence>
<evidence type="ECO:0000256" key="2">
    <source>
        <dbReference type="ARBA" id="ARBA00017823"/>
    </source>
</evidence>
<dbReference type="OrthoDB" id="1767600at2"/>
<dbReference type="SUPFAM" id="SSF101498">
    <property type="entry name" value="Anti-sigma factor FlgM"/>
    <property type="match status" value="1"/>
</dbReference>
<evidence type="ECO:0000256" key="3">
    <source>
        <dbReference type="ARBA" id="ARBA00022491"/>
    </source>
</evidence>
<dbReference type="GO" id="GO:0045892">
    <property type="term" value="P:negative regulation of DNA-templated transcription"/>
    <property type="evidence" value="ECO:0007669"/>
    <property type="project" value="InterPro"/>
</dbReference>
<evidence type="ECO:0000256" key="4">
    <source>
        <dbReference type="ARBA" id="ARBA00022795"/>
    </source>
</evidence>
<sequence>MRIDAYNKISQVYQANNIQKLTKSVSASGKDKLEISSTAKDYQTAKQVLSQTPDVREDKINAIKAQMQSGTYNINMEEVASHIVDKYFEKTI</sequence>
<accession>A0A1M7B6G5</accession>
<keyword evidence="4" id="KW-1005">Bacterial flagellum biogenesis</keyword>
<dbReference type="Proteomes" id="UP000184386">
    <property type="component" value="Unassembled WGS sequence"/>
</dbReference>
<organism evidence="8 9">
    <name type="scientific">Anaerocolumna jejuensis DSM 15929</name>
    <dbReference type="NCBI Taxonomy" id="1121322"/>
    <lineage>
        <taxon>Bacteria</taxon>
        <taxon>Bacillati</taxon>
        <taxon>Bacillota</taxon>
        <taxon>Clostridia</taxon>
        <taxon>Lachnospirales</taxon>
        <taxon>Lachnospiraceae</taxon>
        <taxon>Anaerocolumna</taxon>
    </lineage>
</organism>
<name>A0A1M7B6G5_9FIRM</name>
<evidence type="ECO:0000259" key="7">
    <source>
        <dbReference type="Pfam" id="PF04316"/>
    </source>
</evidence>
<dbReference type="NCBIfam" id="TIGR03824">
    <property type="entry name" value="FlgM_jcvi"/>
    <property type="match status" value="1"/>
</dbReference>
<protein>
    <recommendedName>
        <fullName evidence="2">Negative regulator of flagellin synthesis</fullName>
    </recommendedName>
</protein>
<reference evidence="8 9" key="1">
    <citation type="submission" date="2016-11" db="EMBL/GenBank/DDBJ databases">
        <authorList>
            <person name="Jaros S."/>
            <person name="Januszkiewicz K."/>
            <person name="Wedrychowicz H."/>
        </authorList>
    </citation>
    <scope>NUCLEOTIDE SEQUENCE [LARGE SCALE GENOMIC DNA]</scope>
    <source>
        <strain evidence="8 9">DSM 15929</strain>
    </source>
</reference>
<evidence type="ECO:0000313" key="9">
    <source>
        <dbReference type="Proteomes" id="UP000184386"/>
    </source>
</evidence>
<dbReference type="InterPro" id="IPR031316">
    <property type="entry name" value="FlgM_C"/>
</dbReference>
<dbReference type="RefSeq" id="WP_073279957.1">
    <property type="nucleotide sequence ID" value="NZ_FRAC01000035.1"/>
</dbReference>
<evidence type="ECO:0000313" key="8">
    <source>
        <dbReference type="EMBL" id="SHL50476.1"/>
    </source>
</evidence>
<dbReference type="AlphaFoldDB" id="A0A1M7B6G5"/>
<evidence type="ECO:0000256" key="5">
    <source>
        <dbReference type="ARBA" id="ARBA00023015"/>
    </source>
</evidence>
<gene>
    <name evidence="8" type="ORF">SAMN02745136_05043</name>
</gene>
<dbReference type="GO" id="GO:0044781">
    <property type="term" value="P:bacterial-type flagellum organization"/>
    <property type="evidence" value="ECO:0007669"/>
    <property type="project" value="UniProtKB-KW"/>
</dbReference>
<dbReference type="EMBL" id="FRAC01000035">
    <property type="protein sequence ID" value="SHL50476.1"/>
    <property type="molecule type" value="Genomic_DNA"/>
</dbReference>